<organism evidence="1 2">
    <name type="scientific">Mesorhizobium metallidurans STM 2683</name>
    <dbReference type="NCBI Taxonomy" id="1297569"/>
    <lineage>
        <taxon>Bacteria</taxon>
        <taxon>Pseudomonadati</taxon>
        <taxon>Pseudomonadota</taxon>
        <taxon>Alphaproteobacteria</taxon>
        <taxon>Hyphomicrobiales</taxon>
        <taxon>Phyllobacteriaceae</taxon>
        <taxon>Mesorhizobium</taxon>
    </lineage>
</organism>
<gene>
    <name evidence="1" type="ORF">MESS2_430006</name>
</gene>
<dbReference type="Proteomes" id="UP000012062">
    <property type="component" value="Unassembled WGS sequence"/>
</dbReference>
<evidence type="ECO:0000313" key="2">
    <source>
        <dbReference type="Proteomes" id="UP000012062"/>
    </source>
</evidence>
<comment type="caution">
    <text evidence="1">The sequence shown here is derived from an EMBL/GenBank/DDBJ whole genome shotgun (WGS) entry which is preliminary data.</text>
</comment>
<name>M5ERH6_9HYPH</name>
<accession>M5ERH6</accession>
<sequence>MMTGRDFTANVAAGMTHKARNACYKALEGTAS</sequence>
<evidence type="ECO:0000313" key="1">
    <source>
        <dbReference type="EMBL" id="CCV06887.1"/>
    </source>
</evidence>
<protein>
    <submittedName>
        <fullName evidence="1">Uncharacterized protein</fullName>
    </submittedName>
</protein>
<dbReference type="EMBL" id="CAUM01000110">
    <property type="protein sequence ID" value="CCV06887.1"/>
    <property type="molecule type" value="Genomic_DNA"/>
</dbReference>
<reference evidence="1 2" key="1">
    <citation type="submission" date="2013-02" db="EMBL/GenBank/DDBJ databases">
        <authorList>
            <person name="Genoscope - CEA"/>
        </authorList>
    </citation>
    <scope>NUCLEOTIDE SEQUENCE [LARGE SCALE GENOMIC DNA]</scope>
    <source>
        <strain evidence="1 2">STM 2683</strain>
    </source>
</reference>
<proteinExistence type="predicted"/>
<keyword evidence="2" id="KW-1185">Reference proteome</keyword>
<dbReference type="AlphaFoldDB" id="M5ERH6"/>
<dbReference type="STRING" id="1297569.MESS2_430006"/>